<keyword evidence="4" id="KW-1185">Reference proteome</keyword>
<evidence type="ECO:0000313" key="4">
    <source>
        <dbReference type="Proteomes" id="UP000261620"/>
    </source>
</evidence>
<proteinExistence type="predicted"/>
<dbReference type="Proteomes" id="UP000261620">
    <property type="component" value="Unplaced"/>
</dbReference>
<keyword evidence="2" id="KW-1133">Transmembrane helix</keyword>
<protein>
    <recommendedName>
        <fullName evidence="5">TRAF3 interacting protein 3</fullName>
    </recommendedName>
</protein>
<feature type="transmembrane region" description="Helical" evidence="2">
    <location>
        <begin position="202"/>
        <end position="222"/>
    </location>
</feature>
<reference evidence="3" key="2">
    <citation type="submission" date="2025-09" db="UniProtKB">
        <authorList>
            <consortium name="Ensembl"/>
        </authorList>
    </citation>
    <scope>IDENTIFICATION</scope>
</reference>
<dbReference type="Gene3D" id="1.20.58.130">
    <property type="match status" value="1"/>
</dbReference>
<name>A0A3Q3WGE3_MOLML</name>
<evidence type="ECO:0000256" key="1">
    <source>
        <dbReference type="SAM" id="Coils"/>
    </source>
</evidence>
<dbReference type="AlphaFoldDB" id="A0A3Q3WGE3"/>
<keyword evidence="2" id="KW-0472">Membrane</keyword>
<evidence type="ECO:0008006" key="5">
    <source>
        <dbReference type="Google" id="ProtNLM"/>
    </source>
</evidence>
<accession>A0A3Q3WGE3</accession>
<evidence type="ECO:0000256" key="2">
    <source>
        <dbReference type="SAM" id="Phobius"/>
    </source>
</evidence>
<keyword evidence="2" id="KW-0812">Transmembrane</keyword>
<sequence length="259" mass="30697">TQARCSEELLRNEIKALEAQLQICLQKLPKEGMKKLVLQMEKQKLVYEEKVLVVLQKATQEKTEEALMTAKAEALRWQNLYEELKLSSGQLRESQLFCNEQLQQLHSQVELSRARDAELREEVASLRQEKKELQYNFCLLEEDNQALRDEIQDLRCDELQTELCTMEQECQSSQARLSQCRQELRQLSQRNRRTLCGPWWKVWMFFLLLLAVVEVAMLWLWLPPFRELVAELYSDIEARIEDYLLETDSPEHSSCFRPI</sequence>
<feature type="coiled-coil region" evidence="1">
    <location>
        <begin position="109"/>
        <end position="136"/>
    </location>
</feature>
<organism evidence="3 4">
    <name type="scientific">Mola mola</name>
    <name type="common">Ocean sunfish</name>
    <name type="synonym">Tetraodon mola</name>
    <dbReference type="NCBI Taxonomy" id="94237"/>
    <lineage>
        <taxon>Eukaryota</taxon>
        <taxon>Metazoa</taxon>
        <taxon>Chordata</taxon>
        <taxon>Craniata</taxon>
        <taxon>Vertebrata</taxon>
        <taxon>Euteleostomi</taxon>
        <taxon>Actinopterygii</taxon>
        <taxon>Neopterygii</taxon>
        <taxon>Teleostei</taxon>
        <taxon>Neoteleostei</taxon>
        <taxon>Acanthomorphata</taxon>
        <taxon>Eupercaria</taxon>
        <taxon>Tetraodontiformes</taxon>
        <taxon>Molidae</taxon>
        <taxon>Mola</taxon>
    </lineage>
</organism>
<dbReference type="Ensembl" id="ENSMMOT00000011458.1">
    <property type="protein sequence ID" value="ENSMMOP00000011262.1"/>
    <property type="gene ID" value="ENSMMOG00000008670.1"/>
</dbReference>
<dbReference type="OMA" id="LYTCTQX"/>
<reference evidence="3" key="1">
    <citation type="submission" date="2025-08" db="UniProtKB">
        <authorList>
            <consortium name="Ensembl"/>
        </authorList>
    </citation>
    <scope>IDENTIFICATION</scope>
</reference>
<dbReference type="STRING" id="94237.ENSMMOP00000011262"/>
<keyword evidence="1" id="KW-0175">Coiled coil</keyword>
<evidence type="ECO:0000313" key="3">
    <source>
        <dbReference type="Ensembl" id="ENSMMOP00000011262.1"/>
    </source>
</evidence>